<evidence type="ECO:0008006" key="3">
    <source>
        <dbReference type="Google" id="ProtNLM"/>
    </source>
</evidence>
<organism evidence="2">
    <name type="scientific">Medicago truncatula</name>
    <name type="common">Barrel medic</name>
    <name type="synonym">Medicago tribuloides</name>
    <dbReference type="NCBI Taxonomy" id="3880"/>
    <lineage>
        <taxon>Eukaryota</taxon>
        <taxon>Viridiplantae</taxon>
        <taxon>Streptophyta</taxon>
        <taxon>Embryophyta</taxon>
        <taxon>Tracheophyta</taxon>
        <taxon>Spermatophyta</taxon>
        <taxon>Magnoliopsida</taxon>
        <taxon>eudicotyledons</taxon>
        <taxon>Gunneridae</taxon>
        <taxon>Pentapetalae</taxon>
        <taxon>rosids</taxon>
        <taxon>fabids</taxon>
        <taxon>Fabales</taxon>
        <taxon>Fabaceae</taxon>
        <taxon>Papilionoideae</taxon>
        <taxon>50 kb inversion clade</taxon>
        <taxon>NPAAA clade</taxon>
        <taxon>Hologalegina</taxon>
        <taxon>IRL clade</taxon>
        <taxon>Trifolieae</taxon>
        <taxon>Medicago</taxon>
    </lineage>
</organism>
<feature type="transmembrane region" description="Helical" evidence="1">
    <location>
        <begin position="47"/>
        <end position="66"/>
    </location>
</feature>
<name>A0A396IWP5_MEDTR</name>
<evidence type="ECO:0000256" key="1">
    <source>
        <dbReference type="SAM" id="Phobius"/>
    </source>
</evidence>
<dbReference type="AlphaFoldDB" id="A0A396IWP5"/>
<protein>
    <recommendedName>
        <fullName evidence="3">Transmembrane protein</fullName>
    </recommendedName>
</protein>
<reference evidence="2" key="1">
    <citation type="journal article" date="2018" name="Nat. Plants">
        <title>Whole-genome landscape of Medicago truncatula symbiotic genes.</title>
        <authorList>
            <person name="Pecrix Y."/>
            <person name="Gamas P."/>
            <person name="Carrere S."/>
        </authorList>
    </citation>
    <scope>NUCLEOTIDE SEQUENCE</scope>
    <source>
        <tissue evidence="2">Leaves</tissue>
    </source>
</reference>
<dbReference type="Gramene" id="rna17275">
    <property type="protein sequence ID" value="RHN68863.1"/>
    <property type="gene ID" value="gene17275"/>
</dbReference>
<accession>A0A396IWP5</accession>
<comment type="caution">
    <text evidence="2">The sequence shown here is derived from an EMBL/GenBank/DDBJ whole genome shotgun (WGS) entry which is preliminary data.</text>
</comment>
<gene>
    <name evidence="2" type="ORF">MtrunA17_Chr3g0118551</name>
</gene>
<dbReference type="EMBL" id="PSQE01000003">
    <property type="protein sequence ID" value="RHN68863.1"/>
    <property type="molecule type" value="Genomic_DNA"/>
</dbReference>
<proteinExistence type="predicted"/>
<feature type="transmembrane region" description="Helical" evidence="1">
    <location>
        <begin position="86"/>
        <end position="105"/>
    </location>
</feature>
<dbReference type="Proteomes" id="UP000265566">
    <property type="component" value="Chromosome 3"/>
</dbReference>
<keyword evidence="1" id="KW-1133">Transmembrane helix</keyword>
<evidence type="ECO:0000313" key="2">
    <source>
        <dbReference type="EMBL" id="RHN68863.1"/>
    </source>
</evidence>
<sequence length="107" mass="12511">MLQPSLSVPIPLWSSLVHVRSCVLILQMTMIIGNIKRLNKTTESRSVFNPFFFPFKLIWQFIPLQHFNDLIPYSCKHKSLHVCLEILWLLLHLEGIIITFSVVYLTC</sequence>
<keyword evidence="1" id="KW-0812">Transmembrane</keyword>
<keyword evidence="1" id="KW-0472">Membrane</keyword>
<feature type="transmembrane region" description="Helical" evidence="1">
    <location>
        <begin position="12"/>
        <end position="35"/>
    </location>
</feature>